<organism evidence="1">
    <name type="scientific">Noccaea caerulescens</name>
    <name type="common">Alpine penny-cress</name>
    <name type="synonym">Thlaspi caerulescens</name>
    <dbReference type="NCBI Taxonomy" id="107243"/>
    <lineage>
        <taxon>Eukaryota</taxon>
        <taxon>Viridiplantae</taxon>
        <taxon>Streptophyta</taxon>
        <taxon>Embryophyta</taxon>
        <taxon>Tracheophyta</taxon>
        <taxon>Spermatophyta</taxon>
        <taxon>Magnoliopsida</taxon>
        <taxon>eudicotyledons</taxon>
        <taxon>Gunneridae</taxon>
        <taxon>Pentapetalae</taxon>
        <taxon>rosids</taxon>
        <taxon>malvids</taxon>
        <taxon>Brassicales</taxon>
        <taxon>Brassicaceae</taxon>
        <taxon>Coluteocarpeae</taxon>
        <taxon>Noccaea</taxon>
    </lineage>
</organism>
<gene>
    <name evidence="1" type="ORF">LC_TR7885_c0_g1_i1_g.27765</name>
</gene>
<reference evidence="1" key="1">
    <citation type="submission" date="2016-07" db="EMBL/GenBank/DDBJ databases">
        <title>De novo transcriptome assembly of four accessions of the metal hyperaccumulator plant Noccaea caerulescens.</title>
        <authorList>
            <person name="Blande D."/>
            <person name="Halimaa P."/>
            <person name="Tervahauta A.I."/>
            <person name="Aarts M.G."/>
            <person name="Karenlampi S.O."/>
        </authorList>
    </citation>
    <scope>NUCLEOTIDE SEQUENCE</scope>
</reference>
<protein>
    <submittedName>
        <fullName evidence="1">Uncharacterized protein</fullName>
    </submittedName>
</protein>
<name>A0A1J3F693_NOCCA</name>
<dbReference type="AlphaFoldDB" id="A0A1J3F693"/>
<evidence type="ECO:0000313" key="1">
    <source>
        <dbReference type="EMBL" id="JAU39642.1"/>
    </source>
</evidence>
<accession>A0A1J3F693</accession>
<dbReference type="EMBL" id="GEVK01013190">
    <property type="protein sequence ID" value="JAU39642.1"/>
    <property type="molecule type" value="Transcribed_RNA"/>
</dbReference>
<proteinExistence type="predicted"/>
<sequence length="113" mass="12818">MFFHQNLLLHCSNMEVRHFTIHGFAILIWSLSFSNPQLLKSMDLKFIPGDPAGSIHYCVEASVYCGLRELRIEFLYASMVLPASLYACGTLETLTLCRLHVVDVSRPLKLLGF</sequence>